<comment type="caution">
    <text evidence="2">The sequence shown here is derived from an EMBL/GenBank/DDBJ whole genome shotgun (WGS) entry which is preliminary data.</text>
</comment>
<evidence type="ECO:0000313" key="3">
    <source>
        <dbReference type="Proteomes" id="UP000732380"/>
    </source>
</evidence>
<protein>
    <submittedName>
        <fullName evidence="2">Uncharacterized protein</fullName>
    </submittedName>
</protein>
<proteinExistence type="predicted"/>
<organism evidence="2 3">
    <name type="scientific">Claviceps humidiphila</name>
    <dbReference type="NCBI Taxonomy" id="1294629"/>
    <lineage>
        <taxon>Eukaryota</taxon>
        <taxon>Fungi</taxon>
        <taxon>Dikarya</taxon>
        <taxon>Ascomycota</taxon>
        <taxon>Pezizomycotina</taxon>
        <taxon>Sordariomycetes</taxon>
        <taxon>Hypocreomycetidae</taxon>
        <taxon>Hypocreales</taxon>
        <taxon>Clavicipitaceae</taxon>
        <taxon>Claviceps</taxon>
    </lineage>
</organism>
<accession>A0A9P7TTG2</accession>
<dbReference type="EMBL" id="SRQM01000177">
    <property type="protein sequence ID" value="KAG6116435.1"/>
    <property type="molecule type" value="Genomic_DNA"/>
</dbReference>
<gene>
    <name evidence="2" type="ORF">E4U13_001854</name>
</gene>
<name>A0A9P7TTG2_9HYPO</name>
<sequence length="202" mass="22395">MVVAEGSNDNRRRIIFDMRPALRRIRFLEIRIVDLQLWIETLALPLVKDMITIGSLTQLHVKLYATRFRGVTLFGASEYSSGFRLSPFPPLDMDGSDASTAIFTRTPLAGLLGTIASPQLRIARLWVSGTVENDEAWRPFRIPHFVGARGGVEAGLSAVRDLVEIDWCSITRVLESGVGGGLSRTASHGRTGNRPVFWTRTT</sequence>
<keyword evidence="3" id="KW-1185">Reference proteome</keyword>
<evidence type="ECO:0000256" key="1">
    <source>
        <dbReference type="SAM" id="MobiDB-lite"/>
    </source>
</evidence>
<dbReference type="AlphaFoldDB" id="A0A9P7TTG2"/>
<dbReference type="Proteomes" id="UP000732380">
    <property type="component" value="Unassembled WGS sequence"/>
</dbReference>
<feature type="region of interest" description="Disordered" evidence="1">
    <location>
        <begin position="181"/>
        <end position="202"/>
    </location>
</feature>
<reference evidence="2 3" key="1">
    <citation type="journal article" date="2020" name="bioRxiv">
        <title>Whole genome comparisons of ergot fungi reveals the divergence and evolution of species within the genus Claviceps are the result of varying mechanisms driving genome evolution and host range expansion.</title>
        <authorList>
            <person name="Wyka S.A."/>
            <person name="Mondo S.J."/>
            <person name="Liu M."/>
            <person name="Dettman J."/>
            <person name="Nalam V."/>
            <person name="Broders K.D."/>
        </authorList>
    </citation>
    <scope>NUCLEOTIDE SEQUENCE [LARGE SCALE GENOMIC DNA]</scope>
    <source>
        <strain evidence="2 3">LM576</strain>
    </source>
</reference>
<evidence type="ECO:0000313" key="2">
    <source>
        <dbReference type="EMBL" id="KAG6116435.1"/>
    </source>
</evidence>